<protein>
    <submittedName>
        <fullName evidence="5">VWA domain-containing protein</fullName>
    </submittedName>
</protein>
<dbReference type="Gene3D" id="3.40.50.410">
    <property type="entry name" value="von Willebrand factor, type A domain"/>
    <property type="match status" value="1"/>
</dbReference>
<evidence type="ECO:0000256" key="1">
    <source>
        <dbReference type="SAM" id="MobiDB-lite"/>
    </source>
</evidence>
<evidence type="ECO:0000313" key="6">
    <source>
        <dbReference type="Proteomes" id="UP000740605"/>
    </source>
</evidence>
<dbReference type="PANTHER" id="PTHR10579:SF43">
    <property type="entry name" value="ZINC FINGER (C3HC4-TYPE RING FINGER) FAMILY PROTEIN"/>
    <property type="match status" value="1"/>
</dbReference>
<keyword evidence="6" id="KW-1185">Reference proteome</keyword>
<evidence type="ECO:0000313" key="5">
    <source>
        <dbReference type="EMBL" id="MBT8796910.1"/>
    </source>
</evidence>
<dbReference type="InterPro" id="IPR002035">
    <property type="entry name" value="VWF_A"/>
</dbReference>
<dbReference type="PANTHER" id="PTHR10579">
    <property type="entry name" value="CALCIUM-ACTIVATED CHLORIDE CHANNEL REGULATOR"/>
    <property type="match status" value="1"/>
</dbReference>
<evidence type="ECO:0000256" key="2">
    <source>
        <dbReference type="SAM" id="Phobius"/>
    </source>
</evidence>
<dbReference type="RefSeq" id="WP_215486170.1">
    <property type="nucleotide sequence ID" value="NZ_BAAAPJ010000001.1"/>
</dbReference>
<evidence type="ECO:0000256" key="3">
    <source>
        <dbReference type="SAM" id="SignalP"/>
    </source>
</evidence>
<sequence length="617" mass="62463">MAHRMGSWATIALAAVLLTGGAVAPAAVAAPSAAGSPAEVVPTMIVLDASGSMLESDAPGPRIDAAKDAATALVNGFPAGAHVGLMVYGTGTGSADSEKDAGCQDVRTLVPVGEVDAAAMTAQIAGIQASGYTPIGRALSDAAAALPGGAGAIVLVSDGIDTCAPPDPCEVARGLASSGVELTVHTVGFRVDDAARAQLACIADATGGTYADAQDDGQLAEALRVKVDYALTGYETRGTPIAGSLTADGNPPAIGPGQWLDEFRAEDLSAVATGGEESFLHYRLEVPEGYRPHVTASLIPTAASAPVPDLYSGVSVSLTGAAGADCGMTRDAVGAAEETAFPPTAALTSECDGPLILAVRRDGTALTDRDLPVEILVRLEPPVDAAGLPSPGARPGPAAPVPDAATATPLAGGGSFNTAADIFPGQTYRSQIGTSEVKFFKVRLDWGQQLSYTVTQDRRLDGGDRMNVIGPQVRSPLRAALPMAEGSSQNLVWMTESDPSFRTLSRSTPEPVRFGSTDYALPGEYYIVLADRSGAREFVLDSFLIEVTVSGGPESGPRPLIDTPSPASSPQATTEPDASHVGGSGAVGPVALVVGGGILLVGAAIVGAVLLRRRRSL</sequence>
<proteinExistence type="predicted"/>
<organism evidence="5 6">
    <name type="scientific">Microbacterium flavum</name>
    <dbReference type="NCBI Taxonomy" id="415216"/>
    <lineage>
        <taxon>Bacteria</taxon>
        <taxon>Bacillati</taxon>
        <taxon>Actinomycetota</taxon>
        <taxon>Actinomycetes</taxon>
        <taxon>Micrococcales</taxon>
        <taxon>Microbacteriaceae</taxon>
        <taxon>Microbacterium</taxon>
    </lineage>
</organism>
<dbReference type="InterPro" id="IPR036465">
    <property type="entry name" value="vWFA_dom_sf"/>
</dbReference>
<feature type="compositionally biased region" description="Low complexity" evidence="1">
    <location>
        <begin position="401"/>
        <end position="410"/>
    </location>
</feature>
<dbReference type="Proteomes" id="UP000740605">
    <property type="component" value="Unassembled WGS sequence"/>
</dbReference>
<keyword evidence="3" id="KW-0732">Signal</keyword>
<name>A0ABS5XQV2_9MICO</name>
<feature type="chain" id="PRO_5045920425" evidence="3">
    <location>
        <begin position="30"/>
        <end position="617"/>
    </location>
</feature>
<feature type="domain" description="VWFA" evidence="4">
    <location>
        <begin position="42"/>
        <end position="227"/>
    </location>
</feature>
<keyword evidence="2" id="KW-1133">Transmembrane helix</keyword>
<accession>A0ABS5XQV2</accession>
<keyword evidence="2" id="KW-0812">Transmembrane</keyword>
<dbReference type="InterPro" id="IPR051266">
    <property type="entry name" value="CLCR"/>
</dbReference>
<reference evidence="5 6" key="1">
    <citation type="submission" date="2021-03" db="EMBL/GenBank/DDBJ databases">
        <title>Microbacterium pauli sp. nov., isolated from microfiltered milk.</title>
        <authorList>
            <person name="Bellassi P."/>
            <person name="Fontana A."/>
            <person name="Callegari M.L."/>
            <person name="Lorenzo M."/>
            <person name="Cappa F."/>
        </authorList>
    </citation>
    <scope>NUCLEOTIDE SEQUENCE [LARGE SCALE GENOMIC DNA]</scope>
    <source>
        <strain evidence="5 6">DSM 18909</strain>
    </source>
</reference>
<dbReference type="SMART" id="SM00327">
    <property type="entry name" value="VWA"/>
    <property type="match status" value="1"/>
</dbReference>
<keyword evidence="2" id="KW-0472">Membrane</keyword>
<feature type="compositionally biased region" description="Polar residues" evidence="1">
    <location>
        <begin position="565"/>
        <end position="576"/>
    </location>
</feature>
<dbReference type="EMBL" id="JAFLHG010000002">
    <property type="protein sequence ID" value="MBT8796910.1"/>
    <property type="molecule type" value="Genomic_DNA"/>
</dbReference>
<feature type="transmembrane region" description="Helical" evidence="2">
    <location>
        <begin position="590"/>
        <end position="611"/>
    </location>
</feature>
<dbReference type="PROSITE" id="PS50234">
    <property type="entry name" value="VWFA"/>
    <property type="match status" value="1"/>
</dbReference>
<feature type="region of interest" description="Disordered" evidence="1">
    <location>
        <begin position="384"/>
        <end position="410"/>
    </location>
</feature>
<feature type="signal peptide" evidence="3">
    <location>
        <begin position="1"/>
        <end position="29"/>
    </location>
</feature>
<evidence type="ECO:0000259" key="4">
    <source>
        <dbReference type="PROSITE" id="PS50234"/>
    </source>
</evidence>
<feature type="region of interest" description="Disordered" evidence="1">
    <location>
        <begin position="552"/>
        <end position="582"/>
    </location>
</feature>
<comment type="caution">
    <text evidence="5">The sequence shown here is derived from an EMBL/GenBank/DDBJ whole genome shotgun (WGS) entry which is preliminary data.</text>
</comment>
<dbReference type="SUPFAM" id="SSF53300">
    <property type="entry name" value="vWA-like"/>
    <property type="match status" value="1"/>
</dbReference>
<dbReference type="Pfam" id="PF13519">
    <property type="entry name" value="VWA_2"/>
    <property type="match status" value="1"/>
</dbReference>
<gene>
    <name evidence="5" type="ORF">J0P97_02320</name>
</gene>